<dbReference type="RefSeq" id="XP_013266597.1">
    <property type="nucleotide sequence ID" value="XM_013411143.1"/>
</dbReference>
<dbReference type="VEuPathDB" id="FungiDB:Z518_11199"/>
<evidence type="ECO:0000313" key="5">
    <source>
        <dbReference type="Proteomes" id="UP000053617"/>
    </source>
</evidence>
<keyword evidence="5" id="KW-1185">Reference proteome</keyword>
<dbReference type="EMBL" id="KN847486">
    <property type="protein sequence ID" value="KIW99460.1"/>
    <property type="molecule type" value="Genomic_DNA"/>
</dbReference>
<dbReference type="InterPro" id="IPR036770">
    <property type="entry name" value="Ankyrin_rpt-contain_sf"/>
</dbReference>
<dbReference type="Gene3D" id="1.25.40.20">
    <property type="entry name" value="Ankyrin repeat-containing domain"/>
    <property type="match status" value="1"/>
</dbReference>
<dbReference type="InterPro" id="IPR031348">
    <property type="entry name" value="PigL_N"/>
</dbReference>
<dbReference type="OrthoDB" id="4161316at2759"/>
<dbReference type="STRING" id="1442369.A0A0D2I898"/>
<evidence type="ECO:0000259" key="3">
    <source>
        <dbReference type="Pfam" id="PF17111"/>
    </source>
</evidence>
<dbReference type="SUPFAM" id="SSF48403">
    <property type="entry name" value="Ankyrin repeat"/>
    <property type="match status" value="1"/>
</dbReference>
<accession>A0A0D2I898</accession>
<protein>
    <recommendedName>
        <fullName evidence="3">Azaphilone pigments biosynthesis cluster protein L N-terminal domain-containing protein</fullName>
    </recommendedName>
</protein>
<feature type="coiled-coil region" evidence="2">
    <location>
        <begin position="31"/>
        <end position="58"/>
    </location>
</feature>
<dbReference type="InterPro" id="IPR002110">
    <property type="entry name" value="Ankyrin_rpt"/>
</dbReference>
<dbReference type="Proteomes" id="UP000053617">
    <property type="component" value="Unassembled WGS sequence"/>
</dbReference>
<dbReference type="GeneID" id="25299270"/>
<evidence type="ECO:0000256" key="2">
    <source>
        <dbReference type="SAM" id="Coils"/>
    </source>
</evidence>
<feature type="coiled-coil region" evidence="2">
    <location>
        <begin position="107"/>
        <end position="134"/>
    </location>
</feature>
<evidence type="ECO:0000256" key="1">
    <source>
        <dbReference type="PROSITE-ProRule" id="PRU00023"/>
    </source>
</evidence>
<sequence>MEPLSITGASVGLLSSIFSLTQAITRFASGVRDARKDMESTRCELSALELAVETLQKDALSDELQYPDSLQHILTEVLLNCDGVVKDIRALLVKADSDRRMARVRWAINGQTEMNKLRQQLEDHKATLNIALGMANICLRSKGKEDTSAIRIGTVDIKQDTTTILDQILKLQLRFEDVGNVRTITLQRFLDKSTTYAQSIIDPVEELPSIMERPSSPESGEVIASIMPIQDSVIDVTAAKRARDRLSFIKRARLDRKLLTICKRTPPDFKAAESVLREGANRNFVGWFRNTGRSSLTIAAEFGTVELVTVLLGWGQDIDLQDKYGVTALMANKETTASFGRLALQEDCPTEVQ</sequence>
<reference evidence="4 5" key="1">
    <citation type="submission" date="2015-01" db="EMBL/GenBank/DDBJ databases">
        <title>The Genome Sequence of Rhinocladiella mackenzie CBS 650.93.</title>
        <authorList>
            <consortium name="The Broad Institute Genomics Platform"/>
            <person name="Cuomo C."/>
            <person name="de Hoog S."/>
            <person name="Gorbushina A."/>
            <person name="Stielow B."/>
            <person name="Teixiera M."/>
            <person name="Abouelleil A."/>
            <person name="Chapman S.B."/>
            <person name="Priest M."/>
            <person name="Young S.K."/>
            <person name="Wortman J."/>
            <person name="Nusbaum C."/>
            <person name="Birren B."/>
        </authorList>
    </citation>
    <scope>NUCLEOTIDE SEQUENCE [LARGE SCALE GENOMIC DNA]</scope>
    <source>
        <strain evidence="4 5">CBS 650.93</strain>
    </source>
</reference>
<keyword evidence="1" id="KW-0040">ANK repeat</keyword>
<organism evidence="4 5">
    <name type="scientific">Rhinocladiella mackenziei CBS 650.93</name>
    <dbReference type="NCBI Taxonomy" id="1442369"/>
    <lineage>
        <taxon>Eukaryota</taxon>
        <taxon>Fungi</taxon>
        <taxon>Dikarya</taxon>
        <taxon>Ascomycota</taxon>
        <taxon>Pezizomycotina</taxon>
        <taxon>Eurotiomycetes</taxon>
        <taxon>Chaetothyriomycetidae</taxon>
        <taxon>Chaetothyriales</taxon>
        <taxon>Herpotrichiellaceae</taxon>
        <taxon>Rhinocladiella</taxon>
    </lineage>
</organism>
<name>A0A0D2I898_9EURO</name>
<dbReference type="AlphaFoldDB" id="A0A0D2I898"/>
<evidence type="ECO:0000313" key="4">
    <source>
        <dbReference type="EMBL" id="KIW99460.1"/>
    </source>
</evidence>
<keyword evidence="2" id="KW-0175">Coiled coil</keyword>
<dbReference type="PROSITE" id="PS50297">
    <property type="entry name" value="ANK_REP_REGION"/>
    <property type="match status" value="1"/>
</dbReference>
<dbReference type="Pfam" id="PF17111">
    <property type="entry name" value="PigL_N"/>
    <property type="match status" value="1"/>
</dbReference>
<proteinExistence type="predicted"/>
<dbReference type="PROSITE" id="PS50088">
    <property type="entry name" value="ANK_REPEAT"/>
    <property type="match status" value="1"/>
</dbReference>
<feature type="repeat" description="ANK" evidence="1">
    <location>
        <begin position="291"/>
        <end position="323"/>
    </location>
</feature>
<feature type="domain" description="Azaphilone pigments biosynthesis cluster protein L N-terminal" evidence="3">
    <location>
        <begin position="2"/>
        <end position="142"/>
    </location>
</feature>
<dbReference type="HOGENOM" id="CLU_785622_0_0_1"/>
<gene>
    <name evidence="4" type="ORF">Z518_11199</name>
</gene>